<gene>
    <name evidence="1" type="ORF">BS639_24395</name>
</gene>
<reference evidence="1 2" key="1">
    <citation type="journal article" date="2017" name="Int. J. Syst. Evol. Microbiol.">
        <title>Rouxiella badensis sp. nov. and Rouxiella silvae sp. nov. isolated from peat bog soil in Germany and emendation of the genus description.</title>
        <authorList>
            <person name="Le Fleche-Mateos A."/>
            <person name="Kugler J.H."/>
            <person name="Hansen S.H."/>
            <person name="Syldatk C."/>
            <person name="Hausmann R."/>
            <person name="Lomprez F."/>
            <person name="Vandenbogaert M."/>
            <person name="Manuguerra J.C."/>
            <person name="Grimont P.A."/>
        </authorList>
    </citation>
    <scope>NUCLEOTIDE SEQUENCE [LARGE SCALE GENOMIC DNA]</scope>
    <source>
        <strain evidence="1 2">213</strain>
    </source>
</reference>
<protein>
    <submittedName>
        <fullName evidence="1">Integrating conjugative element protein</fullName>
    </submittedName>
</protein>
<dbReference type="InterPro" id="IPR026331">
    <property type="entry name" value="PFL_4710"/>
</dbReference>
<organism evidence="1 2">
    <name type="scientific">Rouxiella silvae</name>
    <dbReference type="NCBI Taxonomy" id="1646373"/>
    <lineage>
        <taxon>Bacteria</taxon>
        <taxon>Pseudomonadati</taxon>
        <taxon>Pseudomonadota</taxon>
        <taxon>Gammaproteobacteria</taxon>
        <taxon>Enterobacterales</taxon>
        <taxon>Yersiniaceae</taxon>
        <taxon>Rouxiella</taxon>
    </lineage>
</organism>
<proteinExistence type="predicted"/>
<keyword evidence="2" id="KW-1185">Reference proteome</keyword>
<evidence type="ECO:0000313" key="1">
    <source>
        <dbReference type="EMBL" id="ORJ18608.1"/>
    </source>
</evidence>
<dbReference type="NCBIfam" id="TIGR03756">
    <property type="entry name" value="conj_TIGR03756"/>
    <property type="match status" value="1"/>
</dbReference>
<evidence type="ECO:0000313" key="2">
    <source>
        <dbReference type="Proteomes" id="UP000192722"/>
    </source>
</evidence>
<comment type="caution">
    <text evidence="1">The sequence shown here is derived from an EMBL/GenBank/DDBJ whole genome shotgun (WGS) entry which is preliminary data.</text>
</comment>
<dbReference type="Pfam" id="PF06834">
    <property type="entry name" value="TraU"/>
    <property type="match status" value="1"/>
</dbReference>
<dbReference type="InterPro" id="IPR009649">
    <property type="entry name" value="TraU"/>
</dbReference>
<name>A0ABX3TTS3_9GAMM</name>
<dbReference type="Proteomes" id="UP000192722">
    <property type="component" value="Unassembled WGS sequence"/>
</dbReference>
<accession>A0ABX3TTS3</accession>
<dbReference type="EMBL" id="MRWD01000108">
    <property type="protein sequence ID" value="ORJ18608.1"/>
    <property type="molecule type" value="Genomic_DNA"/>
</dbReference>
<sequence length="317" mass="34137">MANIALIFPQKSSATINTPQIIKSAVSKDCISWRVSGMCYWLKCTPFGCVTLTSMKVTHFLPQAVVSTYVGPGGNPWQEMAFVSQTAGGLESSIVGSLTGVTAGGGNAAEAKVQGKRRSSLKFKYADAIGHPSTSIIGGSVAGYSCSSSAKPLVPYFLSTLDSFAWRTGLPESLYPEALMPGLRELGTQISANMWGNIYPRSGFVTQTDDDKASAVIAQRVADIITRTGQPHVYQSIKDLPRPGYWPPDSVTENTGKQNHKWQRLSPKLSNSCAAFPDGNHPAAVNGNQAYALWQPYSCCERMGQTLLRSVDYKAPQ</sequence>